<dbReference type="Proteomes" id="UP000199455">
    <property type="component" value="Unassembled WGS sequence"/>
</dbReference>
<protein>
    <submittedName>
        <fullName evidence="2">AsmA protein</fullName>
    </submittedName>
</protein>
<evidence type="ECO:0000259" key="1">
    <source>
        <dbReference type="Pfam" id="PF05170"/>
    </source>
</evidence>
<name>A0A1G6YKX9_9SPHI</name>
<gene>
    <name evidence="2" type="ORF">SAMN04488024_10934</name>
</gene>
<dbReference type="STRING" id="390242.SAMN04488024_10934"/>
<dbReference type="PANTHER" id="PTHR30441:SF4">
    <property type="entry name" value="PROTEIN ASMA"/>
    <property type="match status" value="1"/>
</dbReference>
<keyword evidence="3" id="KW-1185">Reference proteome</keyword>
<organism evidence="2 3">
    <name type="scientific">Pedobacter soli</name>
    <dbReference type="NCBI Taxonomy" id="390242"/>
    <lineage>
        <taxon>Bacteria</taxon>
        <taxon>Pseudomonadati</taxon>
        <taxon>Bacteroidota</taxon>
        <taxon>Sphingobacteriia</taxon>
        <taxon>Sphingobacteriales</taxon>
        <taxon>Sphingobacteriaceae</taxon>
        <taxon>Pedobacter</taxon>
    </lineage>
</organism>
<dbReference type="AlphaFoldDB" id="A0A1G6YKX9"/>
<evidence type="ECO:0000313" key="2">
    <source>
        <dbReference type="EMBL" id="SDD90206.1"/>
    </source>
</evidence>
<dbReference type="InterPro" id="IPR052894">
    <property type="entry name" value="AsmA-related"/>
</dbReference>
<evidence type="ECO:0000313" key="3">
    <source>
        <dbReference type="Proteomes" id="UP000199455"/>
    </source>
</evidence>
<dbReference type="PANTHER" id="PTHR30441">
    <property type="entry name" value="DUF748 DOMAIN-CONTAINING PROTEIN"/>
    <property type="match status" value="1"/>
</dbReference>
<dbReference type="Pfam" id="PF05170">
    <property type="entry name" value="AsmA"/>
    <property type="match status" value="1"/>
</dbReference>
<accession>A0A1G6YKX9</accession>
<dbReference type="InterPro" id="IPR007844">
    <property type="entry name" value="AsmA"/>
</dbReference>
<feature type="domain" description="AsmA" evidence="1">
    <location>
        <begin position="5"/>
        <end position="206"/>
    </location>
</feature>
<dbReference type="EMBL" id="FMZH01000009">
    <property type="protein sequence ID" value="SDD90206.1"/>
    <property type="molecule type" value="Genomic_DNA"/>
</dbReference>
<sequence length="1019" mass="113007">MAITLAALMALLFIIPYLIPQTVNKEITQIINKNIKGEVKFQSTNISFFNHFPSLTLNLNEFLLKGSAPFQRDTLIYTKKLALGINLLSIFSKQVKIDEFYLDDARINILTDEKGHANYNVYESKKETNAPKAESSTAIKIEGIFINNSNLTYSDKSIPMVIRTQGLNYTGKGDLSNAIFDLKSNLSIDQMDVYYANTPYLLKKKINAKLITKVNTNSLNLIFDENNLMINSLPIRFVGHFSFLKDGYDIDFRTNAKETDLQNIFTALPPEIADRLEKTKIKGYAEINASLIGKYLAATHSMPTLAFNMKVRDGNISNPNAPEPISNLFLNLKTRLPGLNPDSLLIDMDSLYFNVGKDYVASVTKLKGLSAPEIYTDTRSNIDLAKWAKVMNMDDLQLKGRLNINLKADGKYTKKVQRSGIRQVDTVIATVPKFSLKASMAGGYFKYPSLPAAIDKINFNINGSNTDGDYKNTKLAIENIDIQALNNYIRGFAKLQTAENMPVDIQLKSLINFADIKNIYPLKGYELSGIMNIDLQSKGPYNKLKKLFPVTTASIKLNNGRIKTPNFDQPLEQIEIDADLINTDGTLKNSKLNIKPIAFQMAGQPFTLKADVHNFENIAYNVSSKGTVDIGKMYKLFAVKGYQVNGVIFANVSFKGLQADAMAGRYSKLQNSGALSIKDLNIQSDLFPKSFLIKNGVFSFRQDKMNFDEFNATYGQSDFKLNGSLNNVINYVLNDKAKLEGNFKLSSKQILADEFMVYSDGATNSSTASNGVILIPDNLNVTFSANANEVKYNGLNIKNAKGTMRINNGALSLQQTGFNIAGAQVGMDATYKSTSPKSGLFDFHLTAKEFDIARAYKEIKLFREMASSASKVKGIVGLDYQLSGKLNDQMFPVFPSLKGGGVLSLKKVSLMGFKMMNAVSKATKRDSLTNPDLSDVQVKSTIKNNIITIEQTKMKVAGFRPRFEGQVSFDGRLNLSGRLGLPPFGLFGIPLSITGTQEKPVVKLKRNKEGKLEETPEGK</sequence>
<dbReference type="GO" id="GO:0090313">
    <property type="term" value="P:regulation of protein targeting to membrane"/>
    <property type="evidence" value="ECO:0007669"/>
    <property type="project" value="TreeGrafter"/>
</dbReference>
<dbReference type="GO" id="GO:0005886">
    <property type="term" value="C:plasma membrane"/>
    <property type="evidence" value="ECO:0007669"/>
    <property type="project" value="TreeGrafter"/>
</dbReference>
<reference evidence="3" key="1">
    <citation type="submission" date="2016-10" db="EMBL/GenBank/DDBJ databases">
        <authorList>
            <person name="Varghese N."/>
            <person name="Submissions S."/>
        </authorList>
    </citation>
    <scope>NUCLEOTIDE SEQUENCE [LARGE SCALE GENOMIC DNA]</scope>
    <source>
        <strain evidence="3">DSM 18609</strain>
    </source>
</reference>
<proteinExistence type="predicted"/>